<comment type="similarity">
    <text evidence="3 12 13">Belongs to the DapA family.</text>
</comment>
<feature type="binding site" evidence="12">
    <location>
        <position position="205"/>
    </location>
    <ligand>
        <name>pyruvate</name>
        <dbReference type="ChEBI" id="CHEBI:15361"/>
    </ligand>
</feature>
<evidence type="ECO:0000256" key="1">
    <source>
        <dbReference type="ARBA" id="ARBA00003294"/>
    </source>
</evidence>
<comment type="subunit">
    <text evidence="12">Homotetramer; dimer of dimers.</text>
</comment>
<keyword evidence="10 12" id="KW-0704">Schiff base</keyword>
<dbReference type="InterPro" id="IPR002220">
    <property type="entry name" value="DapA-like"/>
</dbReference>
<dbReference type="InterPro" id="IPR005263">
    <property type="entry name" value="DapA"/>
</dbReference>
<evidence type="ECO:0000256" key="10">
    <source>
        <dbReference type="ARBA" id="ARBA00023270"/>
    </source>
</evidence>
<keyword evidence="7 12" id="KW-0220">Diaminopimelate biosynthesis</keyword>
<evidence type="ECO:0000256" key="5">
    <source>
        <dbReference type="ARBA" id="ARBA00022490"/>
    </source>
</evidence>
<comment type="catalytic activity">
    <reaction evidence="11 12">
        <text>L-aspartate 4-semialdehyde + pyruvate = (2S,4S)-4-hydroxy-2,3,4,5-tetrahydrodipicolinate + H2O + H(+)</text>
        <dbReference type="Rhea" id="RHEA:34171"/>
        <dbReference type="ChEBI" id="CHEBI:15361"/>
        <dbReference type="ChEBI" id="CHEBI:15377"/>
        <dbReference type="ChEBI" id="CHEBI:15378"/>
        <dbReference type="ChEBI" id="CHEBI:67139"/>
        <dbReference type="ChEBI" id="CHEBI:537519"/>
        <dbReference type="EC" id="4.3.3.7"/>
    </reaction>
</comment>
<dbReference type="GO" id="GO:0008840">
    <property type="term" value="F:4-hydroxy-tetrahydrodipicolinate synthase activity"/>
    <property type="evidence" value="ECO:0007669"/>
    <property type="project" value="UniProtKB-EC"/>
</dbReference>
<dbReference type="SMART" id="SM01130">
    <property type="entry name" value="DHDPS"/>
    <property type="match status" value="1"/>
</dbReference>
<reference evidence="14 15" key="1">
    <citation type="submission" date="2024-09" db="EMBL/GenBank/DDBJ databases">
        <authorList>
            <person name="Sun Q."/>
            <person name="Mori K."/>
        </authorList>
    </citation>
    <scope>NUCLEOTIDE SEQUENCE [LARGE SCALE GENOMIC DNA]</scope>
    <source>
        <strain evidence="14 15">CCM 7659</strain>
    </source>
</reference>
<evidence type="ECO:0000256" key="4">
    <source>
        <dbReference type="ARBA" id="ARBA00012086"/>
    </source>
</evidence>
<evidence type="ECO:0000313" key="15">
    <source>
        <dbReference type="Proteomes" id="UP001589700"/>
    </source>
</evidence>
<keyword evidence="6 12" id="KW-0028">Amino-acid biosynthesis</keyword>
<keyword evidence="9 12" id="KW-0456">Lyase</keyword>
<evidence type="ECO:0000256" key="9">
    <source>
        <dbReference type="ARBA" id="ARBA00023239"/>
    </source>
</evidence>
<evidence type="ECO:0000256" key="6">
    <source>
        <dbReference type="ARBA" id="ARBA00022605"/>
    </source>
</evidence>
<dbReference type="EMBL" id="JBHMDY010000006">
    <property type="protein sequence ID" value="MFB9260430.1"/>
    <property type="molecule type" value="Genomic_DNA"/>
</dbReference>
<sequence>MSDNPFGRVITAMVTPMHDDGSIDFDGLRRLAVHLADNGHDGLLVNGTTGESATTTDDEDYDCVQAVVEAVGDRVSVMAGCGTNDTEHSMRAAREMVARGADTLLVVTPYYNKPTQQGIVEHFRMIGEAADRPIMAYDIPGRTGLALTTDTIRSLDEIPQVRAIKDAKGDLFEASRLMAETDLLWFSGDDVLNLAHLAMGAVGVVSVVGHVAGNDYRAMVEAVDAGDLPRAREIHTRLIPAVDAIMHTSQGAIQAKAAMKLLGVIGSDRLRMPLLQGPAEHLDKLRSGLAASGLL</sequence>
<proteinExistence type="inferred from homology"/>
<evidence type="ECO:0000256" key="8">
    <source>
        <dbReference type="ARBA" id="ARBA00023154"/>
    </source>
</evidence>
<dbReference type="EC" id="4.3.3.7" evidence="4 12"/>
<dbReference type="Gene3D" id="3.20.20.70">
    <property type="entry name" value="Aldolase class I"/>
    <property type="match status" value="1"/>
</dbReference>
<comment type="caution">
    <text evidence="14">The sequence shown here is derived from an EMBL/GenBank/DDBJ whole genome shotgun (WGS) entry which is preliminary data.</text>
</comment>
<dbReference type="RefSeq" id="WP_182632039.1">
    <property type="nucleotide sequence ID" value="NZ_JAALDM010000113.1"/>
</dbReference>
<dbReference type="PRINTS" id="PR00146">
    <property type="entry name" value="DHPICSNTHASE"/>
</dbReference>
<feature type="site" description="Part of a proton relay during catalysis" evidence="12">
    <location>
        <position position="48"/>
    </location>
</feature>
<dbReference type="InterPro" id="IPR013785">
    <property type="entry name" value="Aldolase_TIM"/>
</dbReference>
<accession>A0ABV5JRT4</accession>
<feature type="active site" description="Proton donor/acceptor" evidence="12">
    <location>
        <position position="137"/>
    </location>
</feature>
<name>A0ABV5JRT4_9ACTN</name>
<dbReference type="Proteomes" id="UP001589700">
    <property type="component" value="Unassembled WGS sequence"/>
</dbReference>
<comment type="function">
    <text evidence="1 12">Catalyzes the condensation of (S)-aspartate-beta-semialdehyde [(S)-ASA] and pyruvate to 4-hydroxy-tetrahydrodipicolinate (HTPA).</text>
</comment>
<dbReference type="Pfam" id="PF00701">
    <property type="entry name" value="DHDPS"/>
    <property type="match status" value="1"/>
</dbReference>
<comment type="caution">
    <text evidence="12">Was originally thought to be a dihydrodipicolinate synthase (DHDPS), catalyzing the condensation of (S)-aspartate-beta-semialdehyde [(S)-ASA] and pyruvate to dihydrodipicolinate (DHDP). However, it was shown in E.coli that the product of the enzymatic reaction is not dihydrodipicolinate but in fact (4S)-4-hydroxy-2,3,4,5-tetrahydro-(2S)-dipicolinic acid (HTPA), and that the consecutive dehydration reaction leading to DHDP is not spontaneous but catalyzed by DapB.</text>
</comment>
<keyword evidence="15" id="KW-1185">Reference proteome</keyword>
<gene>
    <name evidence="12 14" type="primary">dapA</name>
    <name evidence="14" type="ORF">ACFFVD_11515</name>
</gene>
<feature type="site" description="Part of a proton relay during catalysis" evidence="12">
    <location>
        <position position="111"/>
    </location>
</feature>
<comment type="pathway">
    <text evidence="2 12">Amino-acid biosynthesis; L-lysine biosynthesis via DAP pathway; (S)-tetrahydrodipicolinate from L-aspartate: step 3/4.</text>
</comment>
<dbReference type="InterPro" id="IPR020625">
    <property type="entry name" value="Schiff_base-form_aldolases_AS"/>
</dbReference>
<evidence type="ECO:0000256" key="3">
    <source>
        <dbReference type="ARBA" id="ARBA00007592"/>
    </source>
</evidence>
<dbReference type="PANTHER" id="PTHR12128:SF66">
    <property type="entry name" value="4-HYDROXY-2-OXOGLUTARATE ALDOLASE, MITOCHONDRIAL"/>
    <property type="match status" value="1"/>
</dbReference>
<evidence type="ECO:0000256" key="12">
    <source>
        <dbReference type="HAMAP-Rule" id="MF_00418"/>
    </source>
</evidence>
<protein>
    <recommendedName>
        <fullName evidence="4 12">4-hydroxy-tetrahydrodipicolinate synthase</fullName>
        <shortName evidence="12">HTPA synthase</shortName>
        <ecNumber evidence="4 12">4.3.3.7</ecNumber>
    </recommendedName>
</protein>
<dbReference type="PROSITE" id="PS00666">
    <property type="entry name" value="DHDPS_2"/>
    <property type="match status" value="1"/>
</dbReference>
<evidence type="ECO:0000256" key="7">
    <source>
        <dbReference type="ARBA" id="ARBA00022915"/>
    </source>
</evidence>
<organism evidence="14 15">
    <name type="scientific">Dietzia aerolata</name>
    <dbReference type="NCBI Taxonomy" id="595984"/>
    <lineage>
        <taxon>Bacteria</taxon>
        <taxon>Bacillati</taxon>
        <taxon>Actinomycetota</taxon>
        <taxon>Actinomycetes</taxon>
        <taxon>Mycobacteriales</taxon>
        <taxon>Dietziaceae</taxon>
        <taxon>Dietzia</taxon>
    </lineage>
</organism>
<dbReference type="PIRSF" id="PIRSF001365">
    <property type="entry name" value="DHDPS"/>
    <property type="match status" value="1"/>
</dbReference>
<comment type="subcellular location">
    <subcellularLocation>
        <location evidence="12">Cytoplasm</location>
    </subcellularLocation>
</comment>
<evidence type="ECO:0000313" key="14">
    <source>
        <dbReference type="EMBL" id="MFB9260430.1"/>
    </source>
</evidence>
<dbReference type="PROSITE" id="PS00665">
    <property type="entry name" value="DHDPS_1"/>
    <property type="match status" value="1"/>
</dbReference>
<dbReference type="InterPro" id="IPR020624">
    <property type="entry name" value="Schiff_base-form_aldolases_CS"/>
</dbReference>
<evidence type="ECO:0000256" key="2">
    <source>
        <dbReference type="ARBA" id="ARBA00005120"/>
    </source>
</evidence>
<feature type="binding site" evidence="12">
    <location>
        <position position="49"/>
    </location>
    <ligand>
        <name>pyruvate</name>
        <dbReference type="ChEBI" id="CHEBI:15361"/>
    </ligand>
</feature>
<evidence type="ECO:0000256" key="13">
    <source>
        <dbReference type="PIRNR" id="PIRNR001365"/>
    </source>
</evidence>
<keyword evidence="5 12" id="KW-0963">Cytoplasm</keyword>
<dbReference type="HAMAP" id="MF_00418">
    <property type="entry name" value="DapA"/>
    <property type="match status" value="1"/>
</dbReference>
<keyword evidence="8 12" id="KW-0457">Lysine biosynthesis</keyword>
<dbReference type="SUPFAM" id="SSF51569">
    <property type="entry name" value="Aldolase"/>
    <property type="match status" value="1"/>
</dbReference>
<dbReference type="PANTHER" id="PTHR12128">
    <property type="entry name" value="DIHYDRODIPICOLINATE SYNTHASE"/>
    <property type="match status" value="1"/>
</dbReference>
<dbReference type="NCBIfam" id="TIGR00674">
    <property type="entry name" value="dapA"/>
    <property type="match status" value="1"/>
</dbReference>
<evidence type="ECO:0000256" key="11">
    <source>
        <dbReference type="ARBA" id="ARBA00047836"/>
    </source>
</evidence>
<dbReference type="CDD" id="cd00950">
    <property type="entry name" value="DHDPS"/>
    <property type="match status" value="1"/>
</dbReference>
<feature type="active site" description="Schiff-base intermediate with substrate" evidence="12">
    <location>
        <position position="165"/>
    </location>
</feature>